<dbReference type="EMBL" id="JAAXKY010000020">
    <property type="protein sequence ID" value="NMH77243.1"/>
    <property type="molecule type" value="Genomic_DNA"/>
</dbReference>
<proteinExistence type="predicted"/>
<evidence type="ECO:0000313" key="3">
    <source>
        <dbReference type="Proteomes" id="UP001296706"/>
    </source>
</evidence>
<protein>
    <submittedName>
        <fullName evidence="2">Ester cyclase</fullName>
    </submittedName>
</protein>
<feature type="domain" description="SnoaL-like" evidence="1">
    <location>
        <begin position="10"/>
        <end position="118"/>
    </location>
</feature>
<dbReference type="RefSeq" id="WP_169395313.1">
    <property type="nucleotide sequence ID" value="NZ_BAAAJH010000001.1"/>
</dbReference>
<accession>A0ABX1RDD3</accession>
<comment type="caution">
    <text evidence="2">The sequence shown here is derived from an EMBL/GenBank/DDBJ whole genome shotgun (WGS) entry which is preliminary data.</text>
</comment>
<name>A0ABX1RDD3_9PSEU</name>
<dbReference type="Proteomes" id="UP001296706">
    <property type="component" value="Unassembled WGS sequence"/>
</dbReference>
<dbReference type="InterPro" id="IPR032710">
    <property type="entry name" value="NTF2-like_dom_sf"/>
</dbReference>
<dbReference type="SUPFAM" id="SSF54427">
    <property type="entry name" value="NTF2-like"/>
    <property type="match status" value="1"/>
</dbReference>
<evidence type="ECO:0000259" key="1">
    <source>
        <dbReference type="Pfam" id="PF12680"/>
    </source>
</evidence>
<organism evidence="2 3">
    <name type="scientific">Pseudonocardia xinjiangensis</name>
    <dbReference type="NCBI Taxonomy" id="75289"/>
    <lineage>
        <taxon>Bacteria</taxon>
        <taxon>Bacillati</taxon>
        <taxon>Actinomycetota</taxon>
        <taxon>Actinomycetes</taxon>
        <taxon>Pseudonocardiales</taxon>
        <taxon>Pseudonocardiaceae</taxon>
        <taxon>Pseudonocardia</taxon>
    </lineage>
</organism>
<evidence type="ECO:0000313" key="2">
    <source>
        <dbReference type="EMBL" id="NMH77243.1"/>
    </source>
</evidence>
<dbReference type="InterPro" id="IPR037401">
    <property type="entry name" value="SnoaL-like"/>
</dbReference>
<sequence length="147" mass="16294">MSSKNSVDIVHAFWDQVWNGHDATAADRFVVGEFVIVSGGETISGRENFKQWIEEFLEKVRDLHLEVIESFQNSDGSRVTSRFLLTGKNNGALGTAPDQRDIALTGTAVWAVREDGKLLTNWVERSSWHYIDPTGVDATARTPVSTG</sequence>
<reference evidence="2 3" key="1">
    <citation type="submission" date="2020-04" db="EMBL/GenBank/DDBJ databases">
        <authorList>
            <person name="Klaysubun C."/>
            <person name="Duangmal K."/>
            <person name="Lipun K."/>
        </authorList>
    </citation>
    <scope>NUCLEOTIDE SEQUENCE [LARGE SCALE GENOMIC DNA]</scope>
    <source>
        <strain evidence="2 3">JCM 11839</strain>
    </source>
</reference>
<dbReference type="Gene3D" id="3.10.450.50">
    <property type="match status" value="1"/>
</dbReference>
<keyword evidence="3" id="KW-1185">Reference proteome</keyword>
<gene>
    <name evidence="2" type="ORF">HF577_09075</name>
</gene>
<dbReference type="Pfam" id="PF12680">
    <property type="entry name" value="SnoaL_2"/>
    <property type="match status" value="1"/>
</dbReference>